<feature type="transmembrane region" description="Helical" evidence="9">
    <location>
        <begin position="133"/>
        <end position="151"/>
    </location>
</feature>
<dbReference type="InterPro" id="IPR020846">
    <property type="entry name" value="MFS_dom"/>
</dbReference>
<evidence type="ECO:0000256" key="9">
    <source>
        <dbReference type="SAM" id="Phobius"/>
    </source>
</evidence>
<dbReference type="InterPro" id="IPR011701">
    <property type="entry name" value="MFS"/>
</dbReference>
<feature type="transmembrane region" description="Helical" evidence="9">
    <location>
        <begin position="424"/>
        <end position="446"/>
    </location>
</feature>
<dbReference type="RefSeq" id="WP_188539842.1">
    <property type="nucleotide sequence ID" value="NZ_BMEQ01000032.1"/>
</dbReference>
<comment type="subcellular location">
    <subcellularLocation>
        <location evidence="1">Cell membrane</location>
        <topology evidence="1">Multi-pass membrane protein</topology>
    </subcellularLocation>
</comment>
<dbReference type="GO" id="GO:0005886">
    <property type="term" value="C:plasma membrane"/>
    <property type="evidence" value="ECO:0007669"/>
    <property type="project" value="UniProtKB-SubCell"/>
</dbReference>
<dbReference type="Gene3D" id="1.20.1250.20">
    <property type="entry name" value="MFS general substrate transporter like domains"/>
    <property type="match status" value="1"/>
</dbReference>
<evidence type="ECO:0000256" key="2">
    <source>
        <dbReference type="ARBA" id="ARBA00008537"/>
    </source>
</evidence>
<keyword evidence="4" id="KW-1003">Cell membrane</keyword>
<comment type="similarity">
    <text evidence="2">Belongs to the major facilitator superfamily. EmrB family.</text>
</comment>
<organism evidence="11 12">
    <name type="scientific">Kocuria dechangensis</name>
    <dbReference type="NCBI Taxonomy" id="1176249"/>
    <lineage>
        <taxon>Bacteria</taxon>
        <taxon>Bacillati</taxon>
        <taxon>Actinomycetota</taxon>
        <taxon>Actinomycetes</taxon>
        <taxon>Micrococcales</taxon>
        <taxon>Micrococcaceae</taxon>
        <taxon>Kocuria</taxon>
    </lineage>
</organism>
<comment type="caution">
    <text evidence="11">The sequence shown here is derived from an EMBL/GenBank/DDBJ whole genome shotgun (WGS) entry which is preliminary data.</text>
</comment>
<feature type="transmembrane region" description="Helical" evidence="9">
    <location>
        <begin position="103"/>
        <end position="121"/>
    </location>
</feature>
<dbReference type="PROSITE" id="PS50850">
    <property type="entry name" value="MFS"/>
    <property type="match status" value="1"/>
</dbReference>
<feature type="domain" description="Major facilitator superfamily (MFS) profile" evidence="10">
    <location>
        <begin position="38"/>
        <end position="493"/>
    </location>
</feature>
<keyword evidence="6 9" id="KW-1133">Transmembrane helix</keyword>
<reference evidence="11" key="1">
    <citation type="journal article" date="2014" name="Int. J. Syst. Evol. Microbiol.">
        <title>Complete genome sequence of Corynebacterium casei LMG S-19264T (=DSM 44701T), isolated from a smear-ripened cheese.</title>
        <authorList>
            <consortium name="US DOE Joint Genome Institute (JGI-PGF)"/>
            <person name="Walter F."/>
            <person name="Albersmeier A."/>
            <person name="Kalinowski J."/>
            <person name="Ruckert C."/>
        </authorList>
    </citation>
    <scope>NUCLEOTIDE SEQUENCE</scope>
    <source>
        <strain evidence="11">CGMCC 1.12187</strain>
    </source>
</reference>
<evidence type="ECO:0000256" key="5">
    <source>
        <dbReference type="ARBA" id="ARBA00022692"/>
    </source>
</evidence>
<feature type="region of interest" description="Disordered" evidence="8">
    <location>
        <begin position="1"/>
        <end position="25"/>
    </location>
</feature>
<keyword evidence="12" id="KW-1185">Reference proteome</keyword>
<feature type="transmembrane region" description="Helical" evidence="9">
    <location>
        <begin position="332"/>
        <end position="350"/>
    </location>
</feature>
<evidence type="ECO:0000256" key="3">
    <source>
        <dbReference type="ARBA" id="ARBA00022448"/>
    </source>
</evidence>
<feature type="transmembrane region" description="Helical" evidence="9">
    <location>
        <begin position="76"/>
        <end position="96"/>
    </location>
</feature>
<evidence type="ECO:0000256" key="7">
    <source>
        <dbReference type="ARBA" id="ARBA00023136"/>
    </source>
</evidence>
<keyword evidence="3" id="KW-0813">Transport</keyword>
<evidence type="ECO:0000259" key="10">
    <source>
        <dbReference type="PROSITE" id="PS50850"/>
    </source>
</evidence>
<reference evidence="11" key="2">
    <citation type="submission" date="2020-09" db="EMBL/GenBank/DDBJ databases">
        <authorList>
            <person name="Sun Q."/>
            <person name="Zhou Y."/>
        </authorList>
    </citation>
    <scope>NUCLEOTIDE SEQUENCE</scope>
    <source>
        <strain evidence="11">CGMCC 1.12187</strain>
    </source>
</reference>
<dbReference type="SUPFAM" id="SSF103473">
    <property type="entry name" value="MFS general substrate transporter"/>
    <property type="match status" value="1"/>
</dbReference>
<dbReference type="NCBIfam" id="TIGR00711">
    <property type="entry name" value="efflux_EmrB"/>
    <property type="match status" value="1"/>
</dbReference>
<dbReference type="Proteomes" id="UP000638848">
    <property type="component" value="Unassembled WGS sequence"/>
</dbReference>
<evidence type="ECO:0000256" key="8">
    <source>
        <dbReference type="SAM" id="MobiDB-lite"/>
    </source>
</evidence>
<evidence type="ECO:0000256" key="6">
    <source>
        <dbReference type="ARBA" id="ARBA00022989"/>
    </source>
</evidence>
<name>A0A917H6S2_9MICC</name>
<feature type="transmembrane region" description="Helical" evidence="9">
    <location>
        <begin position="37"/>
        <end position="64"/>
    </location>
</feature>
<dbReference type="GO" id="GO:0022857">
    <property type="term" value="F:transmembrane transporter activity"/>
    <property type="evidence" value="ECO:0007669"/>
    <property type="project" value="InterPro"/>
</dbReference>
<evidence type="ECO:0000313" key="12">
    <source>
        <dbReference type="Proteomes" id="UP000638848"/>
    </source>
</evidence>
<dbReference type="EMBL" id="BMEQ01000032">
    <property type="protein sequence ID" value="GGG68860.1"/>
    <property type="molecule type" value="Genomic_DNA"/>
</dbReference>
<dbReference type="PRINTS" id="PR01036">
    <property type="entry name" value="TCRTETB"/>
</dbReference>
<evidence type="ECO:0000313" key="11">
    <source>
        <dbReference type="EMBL" id="GGG68860.1"/>
    </source>
</evidence>
<dbReference type="InterPro" id="IPR036259">
    <property type="entry name" value="MFS_trans_sf"/>
</dbReference>
<gene>
    <name evidence="11" type="ORF">GCM10011374_36590</name>
</gene>
<sequence>MTTPQVSIDPQPDTGPHVPTAPPVAGSAEKLAPGDGLVLGLLMASTFIVLLNEMLLGVALPTLIEELAITATTGQWLTTGYLLTLAVLIPATGFVMRKFPLRTVFLTAMSLFALGTVLAALAPGFELLFTGRIIQAVGTAVFLPLLMATTMRLVPVSRQGRMMALVVIVSSAAPALGPAVSGLVLSQLSWRWLFILMVPVALAGLVLGAAKLRNITTPEPVTLDVLSLALSAAGFGALVYGLATIGESTSGHTPVSPYLPILVGVLGVAGFVLRQRALQRTDDALLDVRIFAVTSFTVPLLVMLALTMTAFGTGVVFPLLLSSVRGLGTLQIGLFLVPGGITIAVVSAIGGRLYDRLGPRPLAIPGALIVAASLWFLSRIDSGTAVSTLLIAYITMIIGQALMWSPLTTAALSALPAHLYPHGSAAFGTIQQLGGAAGTAVLVSAYTLGSTAHGTGPLDLAQSVAAAQAAFTAAAVIASASALATLFVRRPRPVDPHTPAEPTPGASAATA</sequence>
<keyword evidence="5 9" id="KW-0812">Transmembrane</keyword>
<feature type="transmembrane region" description="Helical" evidence="9">
    <location>
        <begin position="466"/>
        <end position="488"/>
    </location>
</feature>
<evidence type="ECO:0000256" key="4">
    <source>
        <dbReference type="ARBA" id="ARBA00022475"/>
    </source>
</evidence>
<evidence type="ECO:0000256" key="1">
    <source>
        <dbReference type="ARBA" id="ARBA00004651"/>
    </source>
</evidence>
<dbReference type="PANTHER" id="PTHR42718">
    <property type="entry name" value="MAJOR FACILITATOR SUPERFAMILY MULTIDRUG TRANSPORTER MFSC"/>
    <property type="match status" value="1"/>
</dbReference>
<dbReference type="AlphaFoldDB" id="A0A917H6S2"/>
<keyword evidence="7 9" id="KW-0472">Membrane</keyword>
<protein>
    <submittedName>
        <fullName evidence="11">MFS transporter</fullName>
    </submittedName>
</protein>
<dbReference type="Pfam" id="PF07690">
    <property type="entry name" value="MFS_1"/>
    <property type="match status" value="1"/>
</dbReference>
<dbReference type="Gene3D" id="1.20.1720.10">
    <property type="entry name" value="Multidrug resistance protein D"/>
    <property type="match status" value="1"/>
</dbReference>
<dbReference type="InterPro" id="IPR004638">
    <property type="entry name" value="EmrB-like"/>
</dbReference>
<feature type="transmembrane region" description="Helical" evidence="9">
    <location>
        <begin position="163"/>
        <end position="184"/>
    </location>
</feature>
<dbReference type="PANTHER" id="PTHR42718:SF9">
    <property type="entry name" value="MAJOR FACILITATOR SUPERFAMILY MULTIDRUG TRANSPORTER MFSC"/>
    <property type="match status" value="1"/>
</dbReference>
<feature type="transmembrane region" description="Helical" evidence="9">
    <location>
        <begin position="362"/>
        <end position="378"/>
    </location>
</feature>
<feature type="transmembrane region" description="Helical" evidence="9">
    <location>
        <begin position="390"/>
        <end position="412"/>
    </location>
</feature>
<feature type="transmembrane region" description="Helical" evidence="9">
    <location>
        <begin position="190"/>
        <end position="209"/>
    </location>
</feature>
<feature type="transmembrane region" description="Helical" evidence="9">
    <location>
        <begin position="293"/>
        <end position="320"/>
    </location>
</feature>
<proteinExistence type="inferred from homology"/>
<feature type="transmembrane region" description="Helical" evidence="9">
    <location>
        <begin position="221"/>
        <end position="243"/>
    </location>
</feature>
<accession>A0A917H6S2</accession>
<feature type="transmembrane region" description="Helical" evidence="9">
    <location>
        <begin position="255"/>
        <end position="273"/>
    </location>
</feature>